<accession>A0A173WA73</accession>
<gene>
    <name evidence="2" type="ORF">ERS852385_00097</name>
</gene>
<dbReference type="SUPFAM" id="SSF46785">
    <property type="entry name" value="Winged helix' DNA-binding domain"/>
    <property type="match status" value="1"/>
</dbReference>
<evidence type="ECO:0000313" key="3">
    <source>
        <dbReference type="Proteomes" id="UP000095546"/>
    </source>
</evidence>
<organism evidence="2 3">
    <name type="scientific">Mitsuokella jalaludinii</name>
    <dbReference type="NCBI Taxonomy" id="187979"/>
    <lineage>
        <taxon>Bacteria</taxon>
        <taxon>Bacillati</taxon>
        <taxon>Bacillota</taxon>
        <taxon>Negativicutes</taxon>
        <taxon>Selenomonadales</taxon>
        <taxon>Selenomonadaceae</taxon>
        <taxon>Mitsuokella</taxon>
    </lineage>
</organism>
<feature type="region of interest" description="Disordered" evidence="1">
    <location>
        <begin position="230"/>
        <end position="287"/>
    </location>
</feature>
<dbReference type="Pfam" id="PF13730">
    <property type="entry name" value="HTH_36"/>
    <property type="match status" value="1"/>
</dbReference>
<evidence type="ECO:0008006" key="4">
    <source>
        <dbReference type="Google" id="ProtNLM"/>
    </source>
</evidence>
<dbReference type="Gene3D" id="1.10.10.10">
    <property type="entry name" value="Winged helix-like DNA-binding domain superfamily/Winged helix DNA-binding domain"/>
    <property type="match status" value="1"/>
</dbReference>
<feature type="region of interest" description="Disordered" evidence="1">
    <location>
        <begin position="145"/>
        <end position="179"/>
    </location>
</feature>
<dbReference type="InterPro" id="IPR036388">
    <property type="entry name" value="WH-like_DNA-bd_sf"/>
</dbReference>
<feature type="compositionally biased region" description="Basic and acidic residues" evidence="1">
    <location>
        <begin position="230"/>
        <end position="239"/>
    </location>
</feature>
<evidence type="ECO:0000256" key="1">
    <source>
        <dbReference type="SAM" id="MobiDB-lite"/>
    </source>
</evidence>
<protein>
    <recommendedName>
        <fullName evidence="4">Helix-turn-helix domain-containing protein</fullName>
    </recommendedName>
</protein>
<dbReference type="RefSeq" id="WP_055159929.1">
    <property type="nucleotide sequence ID" value="NZ_CABIWZ010000001.1"/>
</dbReference>
<dbReference type="Proteomes" id="UP000095546">
    <property type="component" value="Unassembled WGS sequence"/>
</dbReference>
<dbReference type="STRING" id="187979.ERS852385_00097"/>
<evidence type="ECO:0000313" key="2">
    <source>
        <dbReference type="EMBL" id="CUN35355.1"/>
    </source>
</evidence>
<proteinExistence type="predicted"/>
<feature type="compositionally biased region" description="Low complexity" evidence="1">
    <location>
        <begin position="145"/>
        <end position="161"/>
    </location>
</feature>
<feature type="compositionally biased region" description="Basic and acidic residues" evidence="1">
    <location>
        <begin position="253"/>
        <end position="270"/>
    </location>
</feature>
<name>A0A173WA73_9FIRM</name>
<keyword evidence="3" id="KW-1185">Reference proteome</keyword>
<dbReference type="OrthoDB" id="7365718at2"/>
<dbReference type="InterPro" id="IPR036390">
    <property type="entry name" value="WH_DNA-bd_sf"/>
</dbReference>
<reference evidence="2 3" key="1">
    <citation type="submission" date="2015-09" db="EMBL/GenBank/DDBJ databases">
        <authorList>
            <consortium name="Pathogen Informatics"/>
        </authorList>
    </citation>
    <scope>NUCLEOTIDE SEQUENCE [LARGE SCALE GENOMIC DNA]</scope>
    <source>
        <strain evidence="2 3">2789STDY5608828</strain>
    </source>
</reference>
<dbReference type="EMBL" id="CYYU01000001">
    <property type="protein sequence ID" value="CUN35355.1"/>
    <property type="molecule type" value="Genomic_DNA"/>
</dbReference>
<sequence length="287" mass="32599">MAQEKDKDKEKPHYIRNLPVALLMDRTLTGDEFRYYVIIVSLSYSQGYCFMTNSRLGKMFGKSISTIQRIVSSLKEKGYAKVEIYVDDNGNTRRKIIPLVGVRMDDEGHINFDMGGSMDDMGGSMDDTPPISNLNMGACQICDHSNNNKSNDKSSNGANADLRNSTPSQKGKAKRKKFVPPSLDEVEQYAEEKGLAIDARRFFDFYTAGEWHDSGGKPVKNWKQKALTWDRREQKERRSQPPAQGPVHLTQADMERRDAEQRKQIDDATARYRQKRLAEMQKGATSA</sequence>
<dbReference type="AlphaFoldDB" id="A0A173WA73"/>